<dbReference type="EMBL" id="DVMN01000070">
    <property type="protein sequence ID" value="HIU21367.1"/>
    <property type="molecule type" value="Genomic_DNA"/>
</dbReference>
<gene>
    <name evidence="2" type="ORF">IAD51_03955</name>
</gene>
<comment type="caution">
    <text evidence="2">The sequence shown here is derived from an EMBL/GenBank/DDBJ whole genome shotgun (WGS) entry which is preliminary data.</text>
</comment>
<reference evidence="2" key="2">
    <citation type="journal article" date="2021" name="PeerJ">
        <title>Extensive microbial diversity within the chicken gut microbiome revealed by metagenomics and culture.</title>
        <authorList>
            <person name="Gilroy R."/>
            <person name="Ravi A."/>
            <person name="Getino M."/>
            <person name="Pursley I."/>
            <person name="Horton D.L."/>
            <person name="Alikhan N.F."/>
            <person name="Baker D."/>
            <person name="Gharbi K."/>
            <person name="Hall N."/>
            <person name="Watson M."/>
            <person name="Adriaenssens E.M."/>
            <person name="Foster-Nyarko E."/>
            <person name="Jarju S."/>
            <person name="Secka A."/>
            <person name="Antonio M."/>
            <person name="Oren A."/>
            <person name="Chaudhuri R.R."/>
            <person name="La Ragione R."/>
            <person name="Hildebrand F."/>
            <person name="Pallen M.J."/>
        </authorList>
    </citation>
    <scope>NUCLEOTIDE SEQUENCE</scope>
    <source>
        <strain evidence="2">1063</strain>
    </source>
</reference>
<evidence type="ECO:0000313" key="3">
    <source>
        <dbReference type="Proteomes" id="UP000824088"/>
    </source>
</evidence>
<evidence type="ECO:0000313" key="2">
    <source>
        <dbReference type="EMBL" id="HIU21367.1"/>
    </source>
</evidence>
<dbReference type="Proteomes" id="UP000824088">
    <property type="component" value="Unassembled WGS sequence"/>
</dbReference>
<evidence type="ECO:0000256" key="1">
    <source>
        <dbReference type="SAM" id="MobiDB-lite"/>
    </source>
</evidence>
<organism evidence="2 3">
    <name type="scientific">Candidatus Limadaptatus stercorigallinarum</name>
    <dbReference type="NCBI Taxonomy" id="2840845"/>
    <lineage>
        <taxon>Bacteria</taxon>
        <taxon>Bacillati</taxon>
        <taxon>Bacillota</taxon>
        <taxon>Clostridia</taxon>
        <taxon>Eubacteriales</taxon>
        <taxon>Candidatus Limadaptatus</taxon>
    </lineage>
</organism>
<feature type="compositionally biased region" description="Basic and acidic residues" evidence="1">
    <location>
        <begin position="93"/>
        <end position="122"/>
    </location>
</feature>
<reference evidence="2" key="1">
    <citation type="submission" date="2020-10" db="EMBL/GenBank/DDBJ databases">
        <authorList>
            <person name="Gilroy R."/>
        </authorList>
    </citation>
    <scope>NUCLEOTIDE SEQUENCE</scope>
    <source>
        <strain evidence="2">1063</strain>
    </source>
</reference>
<name>A0A9D1L2W9_9FIRM</name>
<proteinExistence type="predicted"/>
<dbReference type="AlphaFoldDB" id="A0A9D1L2W9"/>
<sequence>MNADMNTLMALMSMMNKPPSQDGGNPMQTMLPLIMGMMGGRGAENAGADGGAQGGNAMLKMLPMLMNMMRGGNPFPAGGADGGQSSGEGRQQNGDRRDGENGARPFAAEDGRASPRAQERAKPPYARTPFSEIGFAGAEVRGFMETLWRIRRNV</sequence>
<protein>
    <submittedName>
        <fullName evidence="2">Uncharacterized protein</fullName>
    </submittedName>
</protein>
<accession>A0A9D1L2W9</accession>
<feature type="region of interest" description="Disordered" evidence="1">
    <location>
        <begin position="70"/>
        <end position="129"/>
    </location>
</feature>